<dbReference type="InterPro" id="IPR013130">
    <property type="entry name" value="Fe3_Rdtase_TM_dom"/>
</dbReference>
<feature type="transmembrane region" description="Helical" evidence="10">
    <location>
        <begin position="6"/>
        <end position="24"/>
    </location>
</feature>
<comment type="catalytic activity">
    <reaction evidence="9">
        <text>2 a Fe(II)-siderophore + NADP(+) + H(+) = 2 a Fe(III)-siderophore + NADPH</text>
        <dbReference type="Rhea" id="RHEA:28795"/>
        <dbReference type="Rhea" id="RHEA-COMP:11342"/>
        <dbReference type="Rhea" id="RHEA-COMP:11344"/>
        <dbReference type="ChEBI" id="CHEBI:15378"/>
        <dbReference type="ChEBI" id="CHEBI:29033"/>
        <dbReference type="ChEBI" id="CHEBI:29034"/>
        <dbReference type="ChEBI" id="CHEBI:57783"/>
        <dbReference type="ChEBI" id="CHEBI:58349"/>
        <dbReference type="EC" id="1.16.1.9"/>
    </reaction>
</comment>
<keyword evidence="6 10" id="KW-1133">Transmembrane helix</keyword>
<dbReference type="GO" id="GO:0015677">
    <property type="term" value="P:copper ion import"/>
    <property type="evidence" value="ECO:0007669"/>
    <property type="project" value="TreeGrafter"/>
</dbReference>
<dbReference type="GO" id="GO:0052851">
    <property type="term" value="F:ferric-chelate reductase (NADPH) activity"/>
    <property type="evidence" value="ECO:0007669"/>
    <property type="project" value="UniProtKB-EC"/>
</dbReference>
<dbReference type="InterPro" id="IPR039261">
    <property type="entry name" value="FNR_nucleotide-bd"/>
</dbReference>
<evidence type="ECO:0000256" key="5">
    <source>
        <dbReference type="ARBA" id="ARBA00022692"/>
    </source>
</evidence>
<keyword evidence="8 10" id="KW-0472">Membrane</keyword>
<feature type="transmembrane region" description="Helical" evidence="10">
    <location>
        <begin position="159"/>
        <end position="179"/>
    </location>
</feature>
<dbReference type="EMBL" id="JAPZBS010000005">
    <property type="protein sequence ID" value="KAJ5369940.1"/>
    <property type="molecule type" value="Genomic_DNA"/>
</dbReference>
<reference evidence="12" key="1">
    <citation type="submission" date="2022-11" db="EMBL/GenBank/DDBJ databases">
        <authorList>
            <person name="Petersen C."/>
        </authorList>
    </citation>
    <scope>NUCLEOTIDE SEQUENCE</scope>
    <source>
        <strain evidence="12">IBT 29864</strain>
    </source>
</reference>
<comment type="subcellular location">
    <subcellularLocation>
        <location evidence="1">Cell membrane</location>
        <topology evidence="1">Multi-pass membrane protein</topology>
    </subcellularLocation>
</comment>
<dbReference type="PANTHER" id="PTHR32361:SF26">
    <property type="entry name" value="FAD-BINDING 8 DOMAIN-CONTAINING PROTEIN-RELATED"/>
    <property type="match status" value="1"/>
</dbReference>
<dbReference type="InterPro" id="IPR051410">
    <property type="entry name" value="Ferric/Cupric_Reductase"/>
</dbReference>
<reference evidence="12" key="2">
    <citation type="journal article" date="2023" name="IMA Fungus">
        <title>Comparative genomic study of the Penicillium genus elucidates a diverse pangenome and 15 lateral gene transfer events.</title>
        <authorList>
            <person name="Petersen C."/>
            <person name="Sorensen T."/>
            <person name="Nielsen M.R."/>
            <person name="Sondergaard T.E."/>
            <person name="Sorensen J.L."/>
            <person name="Fitzpatrick D.A."/>
            <person name="Frisvad J.C."/>
            <person name="Nielsen K.L."/>
        </authorList>
    </citation>
    <scope>NUCLEOTIDE SEQUENCE</scope>
    <source>
        <strain evidence="12">IBT 29864</strain>
    </source>
</reference>
<keyword evidence="5 10" id="KW-0812">Transmembrane</keyword>
<evidence type="ECO:0000256" key="6">
    <source>
        <dbReference type="ARBA" id="ARBA00022989"/>
    </source>
</evidence>
<dbReference type="Gene3D" id="3.40.50.80">
    <property type="entry name" value="Nucleotide-binding domain of ferredoxin-NADP reductase (FNR) module"/>
    <property type="match status" value="1"/>
</dbReference>
<feature type="domain" description="FAD-binding FR-type" evidence="11">
    <location>
        <begin position="247"/>
        <end position="360"/>
    </location>
</feature>
<gene>
    <name evidence="12" type="ORF">N7496_006032</name>
</gene>
<evidence type="ECO:0000256" key="3">
    <source>
        <dbReference type="ARBA" id="ARBA00022448"/>
    </source>
</evidence>
<dbReference type="RefSeq" id="XP_056554374.1">
    <property type="nucleotide sequence ID" value="XM_056698961.1"/>
</dbReference>
<dbReference type="Proteomes" id="UP001147782">
    <property type="component" value="Unassembled WGS sequence"/>
</dbReference>
<name>A0A9W9V851_9EURO</name>
<keyword evidence="3" id="KW-0813">Transport</keyword>
<evidence type="ECO:0000259" key="11">
    <source>
        <dbReference type="PROSITE" id="PS51384"/>
    </source>
</evidence>
<dbReference type="Pfam" id="PF08022">
    <property type="entry name" value="FAD_binding_8"/>
    <property type="match status" value="1"/>
</dbReference>
<evidence type="ECO:0000256" key="8">
    <source>
        <dbReference type="ARBA" id="ARBA00023136"/>
    </source>
</evidence>
<feature type="transmembrane region" description="Helical" evidence="10">
    <location>
        <begin position="127"/>
        <end position="147"/>
    </location>
</feature>
<feature type="transmembrane region" description="Helical" evidence="10">
    <location>
        <begin position="62"/>
        <end position="87"/>
    </location>
</feature>
<evidence type="ECO:0000256" key="10">
    <source>
        <dbReference type="SAM" id="Phobius"/>
    </source>
</evidence>
<evidence type="ECO:0000313" key="13">
    <source>
        <dbReference type="Proteomes" id="UP001147782"/>
    </source>
</evidence>
<dbReference type="GO" id="GO:0005886">
    <property type="term" value="C:plasma membrane"/>
    <property type="evidence" value="ECO:0007669"/>
    <property type="project" value="UniProtKB-SubCell"/>
</dbReference>
<evidence type="ECO:0000256" key="7">
    <source>
        <dbReference type="ARBA" id="ARBA00023065"/>
    </source>
</evidence>
<dbReference type="GeneID" id="81438140"/>
<accession>A0A9W9V851</accession>
<evidence type="ECO:0000256" key="1">
    <source>
        <dbReference type="ARBA" id="ARBA00004651"/>
    </source>
</evidence>
<feature type="transmembrane region" description="Helical" evidence="10">
    <location>
        <begin position="215"/>
        <end position="237"/>
    </location>
</feature>
<dbReference type="Pfam" id="PF01794">
    <property type="entry name" value="Ferric_reduct"/>
    <property type="match status" value="1"/>
</dbReference>
<dbReference type="InterPro" id="IPR017927">
    <property type="entry name" value="FAD-bd_FR_type"/>
</dbReference>
<dbReference type="InterPro" id="IPR013112">
    <property type="entry name" value="FAD-bd_8"/>
</dbReference>
<dbReference type="EC" id="1.16.1.9" evidence="2"/>
<evidence type="ECO:0000313" key="12">
    <source>
        <dbReference type="EMBL" id="KAJ5369940.1"/>
    </source>
</evidence>
<dbReference type="GO" id="GO:0006826">
    <property type="term" value="P:iron ion transport"/>
    <property type="evidence" value="ECO:0007669"/>
    <property type="project" value="UniProtKB-ARBA"/>
</dbReference>
<evidence type="ECO:0000256" key="9">
    <source>
        <dbReference type="ARBA" id="ARBA00048483"/>
    </source>
</evidence>
<dbReference type="OrthoDB" id="4494341at2759"/>
<dbReference type="CDD" id="cd06186">
    <property type="entry name" value="NOX_Duox_like_FAD_NADP"/>
    <property type="match status" value="1"/>
</dbReference>
<organism evidence="12 13">
    <name type="scientific">Penicillium cataractarum</name>
    <dbReference type="NCBI Taxonomy" id="2100454"/>
    <lineage>
        <taxon>Eukaryota</taxon>
        <taxon>Fungi</taxon>
        <taxon>Dikarya</taxon>
        <taxon>Ascomycota</taxon>
        <taxon>Pezizomycotina</taxon>
        <taxon>Eurotiomycetes</taxon>
        <taxon>Eurotiomycetidae</taxon>
        <taxon>Eurotiales</taxon>
        <taxon>Aspergillaceae</taxon>
        <taxon>Penicillium</taxon>
    </lineage>
</organism>
<sequence length="523" mass="58552">MDLLLYYAILVGGFFTTLILIRIASHLKDPANSLSVFVSKHLIYPNLVGRHQLCGPWSRAQVLLCLLYIVINFFFLTFRVSTVMIAGRRAGTLSVINMGLLFPTTHLSFFADMLGISQIACRQIHRFVGWLALVLLSFHITVAMAKQGQTWSLRDEENLFAVVGATSMAGIALLSIPFARRSFFEIYLRAHQAFAAVCIYSTWRHLPSEALNPRIYIYVPLGFLASTTLLYIALLVFRNGIFPPRQYPRASITCDRVKQPSTFHGNEGTTLKIRVVLSRPLQVKAGQYIYLWMPTVSLCSWAQVHPFMVTSWSPERQDVLELFVQVRQGLTKILHSRAALDGFASYTAIVSGPHGVSQSVSEYECVLAIATDFGIAGVIPYLKQLFYGYNTSTSHVRRVHFVWQVQNIDIAISAEPLLNSLLSDDVLDEGYILEMSFYVASEEAIGGGKPFGNHGRAVVFNGVPKYEEIVSEEASGSRIQRLPDTPEEQGKTLLLVRDNLREIVCGHLSKKLSMLETHFQPVP</sequence>
<dbReference type="PANTHER" id="PTHR32361">
    <property type="entry name" value="FERRIC/CUPRIC REDUCTASE TRANSMEMBRANE COMPONENT"/>
    <property type="match status" value="1"/>
</dbReference>
<evidence type="ECO:0000256" key="2">
    <source>
        <dbReference type="ARBA" id="ARBA00012668"/>
    </source>
</evidence>
<protein>
    <recommendedName>
        <fullName evidence="2">ferric-chelate reductase (NADPH)</fullName>
        <ecNumber evidence="2">1.16.1.9</ecNumber>
    </recommendedName>
</protein>
<dbReference type="GO" id="GO:0006879">
    <property type="term" value="P:intracellular iron ion homeostasis"/>
    <property type="evidence" value="ECO:0007669"/>
    <property type="project" value="TreeGrafter"/>
</dbReference>
<keyword evidence="13" id="KW-1185">Reference proteome</keyword>
<keyword evidence="4" id="KW-1003">Cell membrane</keyword>
<dbReference type="SUPFAM" id="SSF63380">
    <property type="entry name" value="Riboflavin synthase domain-like"/>
    <property type="match status" value="1"/>
</dbReference>
<dbReference type="PROSITE" id="PS51384">
    <property type="entry name" value="FAD_FR"/>
    <property type="match status" value="1"/>
</dbReference>
<dbReference type="AlphaFoldDB" id="A0A9W9V851"/>
<evidence type="ECO:0000256" key="4">
    <source>
        <dbReference type="ARBA" id="ARBA00022475"/>
    </source>
</evidence>
<dbReference type="InterPro" id="IPR017938">
    <property type="entry name" value="Riboflavin_synthase-like_b-brl"/>
</dbReference>
<proteinExistence type="predicted"/>
<keyword evidence="7" id="KW-0406">Ion transport</keyword>
<comment type="caution">
    <text evidence="12">The sequence shown here is derived from an EMBL/GenBank/DDBJ whole genome shotgun (WGS) entry which is preliminary data.</text>
</comment>